<dbReference type="InterPro" id="IPR003395">
    <property type="entry name" value="RecF/RecN/SMC_N"/>
</dbReference>
<dbReference type="PANTHER" id="PTHR43977">
    <property type="entry name" value="STRUCTURAL MAINTENANCE OF CHROMOSOMES PROTEIN 3"/>
    <property type="match status" value="1"/>
</dbReference>
<keyword evidence="3 6" id="KW-0067">ATP-binding</keyword>
<dbReference type="Gene3D" id="3.40.50.300">
    <property type="entry name" value="P-loop containing nucleotide triphosphate hydrolases"/>
    <property type="match status" value="2"/>
</dbReference>
<keyword evidence="5 6" id="KW-0238">DNA-binding</keyword>
<dbReference type="HAMAP" id="MF_01894">
    <property type="entry name" value="Smc_prok"/>
    <property type="match status" value="1"/>
</dbReference>
<dbReference type="GO" id="GO:0005737">
    <property type="term" value="C:cytoplasm"/>
    <property type="evidence" value="ECO:0007669"/>
    <property type="project" value="UniProtKB-SubCell"/>
</dbReference>
<dbReference type="RefSeq" id="WP_076723910.1">
    <property type="nucleotide sequence ID" value="NZ_MSCW01000005.1"/>
</dbReference>
<dbReference type="GO" id="GO:0003677">
    <property type="term" value="F:DNA binding"/>
    <property type="evidence" value="ECO:0007669"/>
    <property type="project" value="UniProtKB-UniRule"/>
</dbReference>
<feature type="region of interest" description="Disordered" evidence="7">
    <location>
        <begin position="682"/>
        <end position="703"/>
    </location>
</feature>
<dbReference type="STRING" id="135739.BTO32_06980"/>
<evidence type="ECO:0000313" key="10">
    <source>
        <dbReference type="Proteomes" id="UP000189339"/>
    </source>
</evidence>
<evidence type="ECO:0000256" key="6">
    <source>
        <dbReference type="HAMAP-Rule" id="MF_01894"/>
    </source>
</evidence>
<evidence type="ECO:0000256" key="1">
    <source>
        <dbReference type="ARBA" id="ARBA00022490"/>
    </source>
</evidence>
<accession>A0A1V2DTQ4</accession>
<feature type="coiled-coil region" evidence="6">
    <location>
        <begin position="318"/>
        <end position="355"/>
    </location>
</feature>
<dbReference type="SUPFAM" id="SSF52540">
    <property type="entry name" value="P-loop containing nucleoside triphosphate hydrolases"/>
    <property type="match status" value="1"/>
</dbReference>
<feature type="coiled-coil region" evidence="6">
    <location>
        <begin position="391"/>
        <end position="500"/>
    </location>
</feature>
<organism evidence="9 10">
    <name type="scientific">Marinobacter lutaoensis</name>
    <dbReference type="NCBI Taxonomy" id="135739"/>
    <lineage>
        <taxon>Bacteria</taxon>
        <taxon>Pseudomonadati</taxon>
        <taxon>Pseudomonadota</taxon>
        <taxon>Gammaproteobacteria</taxon>
        <taxon>Pseudomonadales</taxon>
        <taxon>Marinobacteraceae</taxon>
        <taxon>Marinobacter</taxon>
    </lineage>
</organism>
<dbReference type="SUPFAM" id="SSF57997">
    <property type="entry name" value="Tropomyosin"/>
    <property type="match status" value="1"/>
</dbReference>
<dbReference type="GO" id="GO:0016887">
    <property type="term" value="F:ATP hydrolysis activity"/>
    <property type="evidence" value="ECO:0007669"/>
    <property type="project" value="InterPro"/>
</dbReference>
<evidence type="ECO:0000259" key="8">
    <source>
        <dbReference type="Pfam" id="PF02463"/>
    </source>
</evidence>
<evidence type="ECO:0000256" key="5">
    <source>
        <dbReference type="ARBA" id="ARBA00023125"/>
    </source>
</evidence>
<dbReference type="Pfam" id="PF02463">
    <property type="entry name" value="SMC_N"/>
    <property type="match status" value="1"/>
</dbReference>
<keyword evidence="4 6" id="KW-0175">Coiled coil</keyword>
<comment type="similarity">
    <text evidence="6">Belongs to the SMC family.</text>
</comment>
<dbReference type="OrthoDB" id="9808768at2"/>
<evidence type="ECO:0000256" key="4">
    <source>
        <dbReference type="ARBA" id="ARBA00023054"/>
    </source>
</evidence>
<feature type="binding site" evidence="6">
    <location>
        <begin position="32"/>
        <end position="39"/>
    </location>
    <ligand>
        <name>ATP</name>
        <dbReference type="ChEBI" id="CHEBI:30616"/>
    </ligand>
</feature>
<evidence type="ECO:0000313" key="9">
    <source>
        <dbReference type="EMBL" id="ONF44032.1"/>
    </source>
</evidence>
<gene>
    <name evidence="6" type="primary">smc</name>
    <name evidence="9" type="ORF">BTO32_06980</name>
</gene>
<keyword evidence="2 6" id="KW-0547">Nucleotide-binding</keyword>
<evidence type="ECO:0000256" key="2">
    <source>
        <dbReference type="ARBA" id="ARBA00022741"/>
    </source>
</evidence>
<dbReference type="Gene3D" id="1.10.287.1490">
    <property type="match status" value="1"/>
</dbReference>
<dbReference type="GO" id="GO:0007059">
    <property type="term" value="P:chromosome segregation"/>
    <property type="evidence" value="ECO:0007669"/>
    <property type="project" value="UniProtKB-UniRule"/>
</dbReference>
<comment type="subunit">
    <text evidence="6">Homodimer.</text>
</comment>
<feature type="coiled-coil region" evidence="6">
    <location>
        <begin position="258"/>
        <end position="292"/>
    </location>
</feature>
<dbReference type="GO" id="GO:0007062">
    <property type="term" value="P:sister chromatid cohesion"/>
    <property type="evidence" value="ECO:0007669"/>
    <property type="project" value="InterPro"/>
</dbReference>
<dbReference type="InterPro" id="IPR011890">
    <property type="entry name" value="SMC_prok"/>
</dbReference>
<dbReference type="AlphaFoldDB" id="A0A1V2DTQ4"/>
<feature type="coiled-coil region" evidence="6">
    <location>
        <begin position="170"/>
        <end position="218"/>
    </location>
</feature>
<dbReference type="GO" id="GO:0005524">
    <property type="term" value="F:ATP binding"/>
    <property type="evidence" value="ECO:0007669"/>
    <property type="project" value="UniProtKB-UniRule"/>
</dbReference>
<comment type="subcellular location">
    <subcellularLocation>
        <location evidence="6">Cytoplasm</location>
    </subcellularLocation>
</comment>
<keyword evidence="10" id="KW-1185">Reference proteome</keyword>
<keyword evidence="1 6" id="KW-0963">Cytoplasm</keyword>
<feature type="coiled-coil region" evidence="6">
    <location>
        <begin position="981"/>
        <end position="1008"/>
    </location>
</feature>
<evidence type="ECO:0000256" key="7">
    <source>
        <dbReference type="SAM" id="MobiDB-lite"/>
    </source>
</evidence>
<dbReference type="GO" id="GO:0030261">
    <property type="term" value="P:chromosome condensation"/>
    <property type="evidence" value="ECO:0007669"/>
    <property type="project" value="InterPro"/>
</dbReference>
<dbReference type="PIRSF" id="PIRSF005719">
    <property type="entry name" value="SMC"/>
    <property type="match status" value="1"/>
</dbReference>
<dbReference type="Proteomes" id="UP000189339">
    <property type="component" value="Unassembled WGS sequence"/>
</dbReference>
<dbReference type="InterPro" id="IPR024704">
    <property type="entry name" value="SMC"/>
</dbReference>
<protein>
    <recommendedName>
        <fullName evidence="6">Chromosome partition protein Smc</fullName>
    </recommendedName>
</protein>
<sequence>MRLKSIKLAGFKSFVDPTTVPFPSNMTAVVGPNGCGKSNIIDAVRWVMGESSAKYLRGESMTDVIFNGSSARKPVGQASIELVFDNSDGSAPGEFARFSEISVRRRVSRDGQSEYFLNGSKCRRRDITDLFLGTGLGPRSYAIIEQGMISRLIEAKPEELRVYIEEAAGISRYKERRRETENRIRRTQENLERLTDLRDELSRQLQHLERQAAAAEKYKAYRQEERQKKAELTVLRWQALDNDLQTWRGRIRETELELEKRLTERVSLETALESLREDHQERTERFNRAQAKYYEAGADIARIEQSLEHQRERSRQTAVELDQALANQRELMRELEQDQARLAEIEEELAALEPEQEALALRAEASGETLQQAEDAMTEWQHTWEDFNARSSDARRQAELAQSRIRSLEDTIEQLRQRQRKLEDERALLEGQVDRAELETLLAQQETLEMQRDEAYERIAEVQDALYDARQQQKDAEQVLADARQRVQSLRAALESQQSLLDEQLGSQDDALRTWLESHGLADAPRVAACLRIEDGWEFAVEQVIGRFSRGLVLPSVSGLGEGLASAPRGLALVAEAGEVAVAGGLAGKVSGVPALTPLLAGIDVADTLDQALAVRDGLLPGQSLVTRDGAWVSRDWVLMPDSDQGQVGIIERQKKVALLSEQLAQAEAVLAEADERLERSRARAERAEASREDAQGRLTEAERQLSGLGSRISALKARAEQIDARLQRIGEELADLSEHLDEHRDNLQIAREEWHQALASTEDHDEERERLLEQRDQLRENLDRLRQDARHDRDRAHQLQLQLQTLNSQRDALRQTLDRTQLQKERLEERLEMLREVRESVEEPIEELQMQLEGLLERRLAEEEKLAAARDALEDIDRQVREREQSRSRIEHEIQDVRAGLEKLKMESQALEIRAANHLEQLQEMDIRLHDVLEHLPEDADEKVWAEELERIGNRIQRLGAINLAAIEEYQVQSERKTYLDSQHEDLMEALETLDNAIRKIDRETRQRFKETFDQVNQGLQSLFPKVFGGGHAYLELTGDDLLETGVAIMARPPGKKNSTIHLLSGGEKALTAIALVFSIFQLNPAPFCMLDEVDAPLDDANVGRYATMVKEMSKQVQFIYITHNKIAMEMADQLMGVTMHEPGCSRLVSVDVEEAAALAES</sequence>
<reference evidence="9 10" key="1">
    <citation type="submission" date="2016-12" db="EMBL/GenBank/DDBJ databases">
        <title>Marinobacter lutaoensis whole genome sequencing.</title>
        <authorList>
            <person name="Verma A."/>
            <person name="Krishnamurthi S."/>
        </authorList>
    </citation>
    <scope>NUCLEOTIDE SEQUENCE [LARGE SCALE GENOMIC DNA]</scope>
    <source>
        <strain evidence="9 10">T5054</strain>
    </source>
</reference>
<comment type="caution">
    <text evidence="9">The sequence shown here is derived from an EMBL/GenBank/DDBJ whole genome shotgun (WGS) entry which is preliminary data.</text>
</comment>
<dbReference type="CDD" id="cd03278">
    <property type="entry name" value="ABC_SMC_barmotin"/>
    <property type="match status" value="2"/>
</dbReference>
<dbReference type="EMBL" id="MSCW01000005">
    <property type="protein sequence ID" value="ONF44032.1"/>
    <property type="molecule type" value="Genomic_DNA"/>
</dbReference>
<comment type="function">
    <text evidence="6">Required for chromosome condensation and partitioning.</text>
</comment>
<name>A0A1V2DTQ4_9GAMM</name>
<dbReference type="GO" id="GO:0006260">
    <property type="term" value="P:DNA replication"/>
    <property type="evidence" value="ECO:0007669"/>
    <property type="project" value="UniProtKB-UniRule"/>
</dbReference>
<dbReference type="InterPro" id="IPR027417">
    <property type="entry name" value="P-loop_NTPase"/>
</dbReference>
<evidence type="ECO:0000256" key="3">
    <source>
        <dbReference type="ARBA" id="ARBA00022840"/>
    </source>
</evidence>
<comment type="domain">
    <text evidence="6">Contains large globular domains required for ATP hydrolysis at each terminus and a third globular domain forming a flexible hinge near the middle of the molecule. These domains are separated by coiled-coil structures.</text>
</comment>
<dbReference type="NCBIfam" id="TIGR02168">
    <property type="entry name" value="SMC_prok_B"/>
    <property type="match status" value="1"/>
</dbReference>
<feature type="domain" description="RecF/RecN/SMC N-terminal" evidence="8">
    <location>
        <begin position="3"/>
        <end position="1147"/>
    </location>
</feature>
<proteinExistence type="inferred from homology"/>